<protein>
    <submittedName>
        <fullName evidence="2">Uncharacterized protein</fullName>
    </submittedName>
</protein>
<dbReference type="Proteomes" id="UP001054857">
    <property type="component" value="Unassembled WGS sequence"/>
</dbReference>
<feature type="non-terminal residue" evidence="2">
    <location>
        <position position="634"/>
    </location>
</feature>
<organism evidence="2 3">
    <name type="scientific">Astrephomene gubernaculifera</name>
    <dbReference type="NCBI Taxonomy" id="47775"/>
    <lineage>
        <taxon>Eukaryota</taxon>
        <taxon>Viridiplantae</taxon>
        <taxon>Chlorophyta</taxon>
        <taxon>core chlorophytes</taxon>
        <taxon>Chlorophyceae</taxon>
        <taxon>CS clade</taxon>
        <taxon>Chlamydomonadales</taxon>
        <taxon>Astrephomenaceae</taxon>
        <taxon>Astrephomene</taxon>
    </lineage>
</organism>
<feature type="non-terminal residue" evidence="2">
    <location>
        <position position="1"/>
    </location>
</feature>
<evidence type="ECO:0000313" key="2">
    <source>
        <dbReference type="EMBL" id="GFR40621.1"/>
    </source>
</evidence>
<proteinExistence type="predicted"/>
<feature type="compositionally biased region" description="Low complexity" evidence="1">
    <location>
        <begin position="36"/>
        <end position="63"/>
    </location>
</feature>
<feature type="compositionally biased region" description="Basic and acidic residues" evidence="1">
    <location>
        <begin position="202"/>
        <end position="213"/>
    </location>
</feature>
<reference evidence="2 3" key="1">
    <citation type="journal article" date="2021" name="Sci. Rep.">
        <title>Genome sequencing of the multicellular alga Astrephomene provides insights into convergent evolution of germ-soma differentiation.</title>
        <authorList>
            <person name="Yamashita S."/>
            <person name="Yamamoto K."/>
            <person name="Matsuzaki R."/>
            <person name="Suzuki S."/>
            <person name="Yamaguchi H."/>
            <person name="Hirooka S."/>
            <person name="Minakuchi Y."/>
            <person name="Miyagishima S."/>
            <person name="Kawachi M."/>
            <person name="Toyoda A."/>
            <person name="Nozaki H."/>
        </authorList>
    </citation>
    <scope>NUCLEOTIDE SEQUENCE [LARGE SCALE GENOMIC DNA]</scope>
    <source>
        <strain evidence="2 3">NIES-4017</strain>
    </source>
</reference>
<feature type="region of interest" description="Disordered" evidence="1">
    <location>
        <begin position="1"/>
        <end position="233"/>
    </location>
</feature>
<accession>A0AAD3DIJ3</accession>
<feature type="compositionally biased region" description="Polar residues" evidence="1">
    <location>
        <begin position="610"/>
        <end position="622"/>
    </location>
</feature>
<dbReference type="AlphaFoldDB" id="A0AAD3DIJ3"/>
<feature type="compositionally biased region" description="Low complexity" evidence="1">
    <location>
        <begin position="143"/>
        <end position="193"/>
    </location>
</feature>
<name>A0AAD3DIJ3_9CHLO</name>
<dbReference type="EMBL" id="BMAR01000001">
    <property type="protein sequence ID" value="GFR40621.1"/>
    <property type="molecule type" value="Genomic_DNA"/>
</dbReference>
<evidence type="ECO:0000313" key="3">
    <source>
        <dbReference type="Proteomes" id="UP001054857"/>
    </source>
</evidence>
<feature type="region of interest" description="Disordered" evidence="1">
    <location>
        <begin position="607"/>
        <end position="634"/>
    </location>
</feature>
<evidence type="ECO:0000256" key="1">
    <source>
        <dbReference type="SAM" id="MobiDB-lite"/>
    </source>
</evidence>
<sequence length="634" mass="64491">EPKLTARPKPQFSRLFMTGGAIPVRERTLPMPVPPRSSSLPEPASPAQPLSSASTSVPSVPTEGGEEEELEDADGQEDDEDEGEEEEEEEEAEEEGEEEEEPEPVPRPKPHFGRLFMTGAAVPVRERTLPHLPPPPPPPEPSSPAQRPSHAATSTSLELSTTATAAAGGAVTATPAAAAGRPAGAASAYPSGPMRAGVPGRPAEETLHGRNEDGWGMGGRMPDPSPEPHDGKDLAPTRSVAEQAIEAARAAAVARAAARGLGPLALGGGSSSSSSSSACAGREHYWELAVSCYGQRSRRAERLTRWHPVCSLPGGDLPLAAALLKAEDRLQRLFREPWSPPSAAAVAAAAAAGHTGDLVSVAPPTAGSSATVPAGPAAATFTPLPTTVTLATSTAVRTAATAAASTTEPTAITVPAAVAAAISHARNISGVAVTARAFERALQRASVADVAGRAPTDNQIRLLQRLARRGGLRDLSPEVQHALCVHHQLQPPSASHAHSVGGLHGEVARVDEVNGRAAGVAGAQATALAAPAAAAAVAAASLSYKAASWPSLASCSSTMAPGASTAAEDTAWMLPPPLPPSPMQRPPSPSRLPHVVGLHGGFVIKGHPELSSSNIDNISTSCSSGGNDGSNSDD</sequence>
<feature type="compositionally biased region" description="Pro residues" evidence="1">
    <location>
        <begin position="131"/>
        <end position="142"/>
    </location>
</feature>
<keyword evidence="3" id="KW-1185">Reference proteome</keyword>
<gene>
    <name evidence="2" type="ORF">Agub_g1203</name>
</gene>
<feature type="compositionally biased region" description="Acidic residues" evidence="1">
    <location>
        <begin position="64"/>
        <end position="103"/>
    </location>
</feature>
<comment type="caution">
    <text evidence="2">The sequence shown here is derived from an EMBL/GenBank/DDBJ whole genome shotgun (WGS) entry which is preliminary data.</text>
</comment>